<reference evidence="1 2" key="1">
    <citation type="submission" date="2011-06" db="EMBL/GenBank/DDBJ databases">
        <authorList>
            <person name="Muzny D."/>
            <person name="Qin X."/>
            <person name="Deng J."/>
            <person name="Jiang H."/>
            <person name="Liu Y."/>
            <person name="Qu J."/>
            <person name="Song X.-Z."/>
            <person name="Zhang L."/>
            <person name="Thornton R."/>
            <person name="Coyle M."/>
            <person name="Francisco L."/>
            <person name="Jackson L."/>
            <person name="Javaid M."/>
            <person name="Korchina V."/>
            <person name="Kovar C."/>
            <person name="Mata R."/>
            <person name="Mathew T."/>
            <person name="Ngo R."/>
            <person name="Nguyen L."/>
            <person name="Nguyen N."/>
            <person name="Okwuonu G."/>
            <person name="Ongeri F."/>
            <person name="Pham C."/>
            <person name="Simmons D."/>
            <person name="Wilczek-Boney K."/>
            <person name="Hale W."/>
            <person name="Jakkamsetti A."/>
            <person name="Pham P."/>
            <person name="Ruth R."/>
            <person name="San Lucas F."/>
            <person name="Warren J."/>
            <person name="Zhang J."/>
            <person name="Zhao Z."/>
            <person name="Zhou C."/>
            <person name="Zhu D."/>
            <person name="Lee S."/>
            <person name="Bess C."/>
            <person name="Blankenburg K."/>
            <person name="Forbes L."/>
            <person name="Fu Q."/>
            <person name="Gubbala S."/>
            <person name="Hirani K."/>
            <person name="Jayaseelan J.C."/>
            <person name="Lara F."/>
            <person name="Munidasa M."/>
            <person name="Palculict T."/>
            <person name="Patil S."/>
            <person name="Pu L.-L."/>
            <person name="Saada N."/>
            <person name="Tang L."/>
            <person name="Weissenberger G."/>
            <person name="Zhu Y."/>
            <person name="Hemphill L."/>
            <person name="Shang Y."/>
            <person name="Youmans B."/>
            <person name="Ayvaz T."/>
            <person name="Ross M."/>
            <person name="Santibanez J."/>
            <person name="Aqrawi P."/>
            <person name="Gross S."/>
            <person name="Joshi V."/>
            <person name="Fowler G."/>
            <person name="Nazareth L."/>
            <person name="Reid J."/>
            <person name="Worley K."/>
            <person name="Petrosino J."/>
            <person name="Highlander S."/>
            <person name="Gibbs R."/>
        </authorList>
    </citation>
    <scope>NUCLEOTIDE SEQUENCE [LARGE SCALE GENOMIC DNA]</scope>
    <source>
        <strain evidence="1 2">ATCC 25577</strain>
    </source>
</reference>
<dbReference type="AlphaFoldDB" id="G4CZU7"/>
<proteinExistence type="predicted"/>
<name>G4CZU7_9ACTN</name>
<dbReference type="EMBL" id="AGBA01000015">
    <property type="protein sequence ID" value="EGY77016.1"/>
    <property type="molecule type" value="Genomic_DNA"/>
</dbReference>
<protein>
    <submittedName>
        <fullName evidence="1">Uncharacterized protein</fullName>
    </submittedName>
</protein>
<evidence type="ECO:0000313" key="2">
    <source>
        <dbReference type="Proteomes" id="UP000005332"/>
    </source>
</evidence>
<dbReference type="Proteomes" id="UP000005332">
    <property type="component" value="Unassembled WGS sequence"/>
</dbReference>
<accession>G4CZU7</accession>
<comment type="caution">
    <text evidence="1">The sequence shown here is derived from an EMBL/GenBank/DDBJ whole genome shotgun (WGS) entry which is preliminary data.</text>
</comment>
<dbReference type="RefSeq" id="WP_004811603.1">
    <property type="nucleotide sequence ID" value="NZ_JH165054.1"/>
</dbReference>
<dbReference type="PATRIC" id="fig|997355.3.peg.1939"/>
<gene>
    <name evidence="1" type="ORF">HMPREF9153_1969</name>
</gene>
<dbReference type="GeneID" id="29844126"/>
<organism evidence="1 2">
    <name type="scientific">Cutibacterium avidum ATCC 25577</name>
    <dbReference type="NCBI Taxonomy" id="997355"/>
    <lineage>
        <taxon>Bacteria</taxon>
        <taxon>Bacillati</taxon>
        <taxon>Actinomycetota</taxon>
        <taxon>Actinomycetes</taxon>
        <taxon>Propionibacteriales</taxon>
        <taxon>Propionibacteriaceae</taxon>
        <taxon>Cutibacterium</taxon>
    </lineage>
</organism>
<keyword evidence="2" id="KW-1185">Reference proteome</keyword>
<sequence length="102" mass="10836">MTSHIDPELDEMAKVGASPGQVTSSFAIGVGVATWIDLIADSVIPSLPGRPHLLLLKAPNLLVQFDLAMLTHDSAMTSQNILSPNLSQARTIMVSTLTKEPT</sequence>
<evidence type="ECO:0000313" key="1">
    <source>
        <dbReference type="EMBL" id="EGY77016.1"/>
    </source>
</evidence>
<dbReference type="HOGENOM" id="CLU_2424575_0_0_11"/>